<dbReference type="Pfam" id="PF00990">
    <property type="entry name" value="GGDEF"/>
    <property type="match status" value="1"/>
</dbReference>
<dbReference type="SUPFAM" id="SSF55073">
    <property type="entry name" value="Nucleotide cyclase"/>
    <property type="match status" value="1"/>
</dbReference>
<dbReference type="KEGG" id="meso:BSQ44_22380"/>
<name>A0A1L3SWR7_9HYPH</name>
<dbReference type="Gene3D" id="3.30.450.20">
    <property type="entry name" value="PAS domain"/>
    <property type="match status" value="1"/>
</dbReference>
<dbReference type="InterPro" id="IPR035965">
    <property type="entry name" value="PAS-like_dom_sf"/>
</dbReference>
<evidence type="ECO:0000256" key="1">
    <source>
        <dbReference type="SAM" id="Phobius"/>
    </source>
</evidence>
<dbReference type="CDD" id="cd01949">
    <property type="entry name" value="GGDEF"/>
    <property type="match status" value="1"/>
</dbReference>
<sequence>MRKIKKDDIPVDIYIPFVESLFRDGFTLSVGLVAQTLLVILCYWKTSDPLYLLVAVGMAAVGVMRLRNIRRYRNMGKAQTGDEAWTREKDYVLYGSMHGFMLGLFCFVGIYLAHDPFAEIAAVSVTLASATAIAGRNYGSPRMVMIFIMTMTWPISLGFILRGDWYHLILGCMAFPFFFAIRRFADLVREVLFAALSEEKKANRLAQRFNRALNTMSHGLIMLGGEGRVIVANAEAAELMRVDNPEKLIGRSLKALLLRGAAGGLIDRKDCSFVEAQLSRALRDGCGRKLLVDLTDGRHLEFSAREGSDDLGVITFEDVTQRVHSEEKIRTMARFDSLTGLANRAYFHELVTEQMSGGDRDRLCALAIFDIDDFKSINDTLGHPVGDGLIYAISERLSFFADENTRVSRFGGDEFVIYFDRVEDELSLGRILDGLFEGLKEEVDVAGHVLRIQVSAGAVLRPIAISDFDDMVVKADLALYKAKEFGKNGWRLFESTMDAAFRERQMLKSDLRNAVAAAELRVVYQPIVGMETMRIASCEALCRWHHPELGNVSPAVFIPLAEEMGIITEISRQVLIAACRECRKWPAPIGVSVNLSARDFRDADIVDTVRHALEETGLEPSRLEIEVTETAVLDDKSSTRDYLEEIRSLGVRIALDDFGTGYSGLSYLHTLPLDKVKIDRSFLQDITTNERSLELLKGVVSLSRQLGLTVTIEGVETFEQLKILAVSVHPDLLQGFLFGSALSASGIETMASSGWPFAEDLKRARLAAAS</sequence>
<dbReference type="PANTHER" id="PTHR44757:SF2">
    <property type="entry name" value="BIOFILM ARCHITECTURE MAINTENANCE PROTEIN MBAA"/>
    <property type="match status" value="1"/>
</dbReference>
<dbReference type="PROSITE" id="PS50883">
    <property type="entry name" value="EAL"/>
    <property type="match status" value="1"/>
</dbReference>
<gene>
    <name evidence="4" type="ORF">BSQ44_22380</name>
</gene>
<evidence type="ECO:0000259" key="3">
    <source>
        <dbReference type="PROSITE" id="PS50887"/>
    </source>
</evidence>
<feature type="domain" description="EAL" evidence="2">
    <location>
        <begin position="504"/>
        <end position="755"/>
    </location>
</feature>
<keyword evidence="1" id="KW-0812">Transmembrane</keyword>
<feature type="domain" description="GGDEF" evidence="3">
    <location>
        <begin position="362"/>
        <end position="495"/>
    </location>
</feature>
<dbReference type="EMBL" id="CP018171">
    <property type="protein sequence ID" value="APH73820.1"/>
    <property type="molecule type" value="Genomic_DNA"/>
</dbReference>
<feature type="transmembrane region" description="Helical" evidence="1">
    <location>
        <begin position="91"/>
        <end position="111"/>
    </location>
</feature>
<dbReference type="Gene3D" id="3.20.20.450">
    <property type="entry name" value="EAL domain"/>
    <property type="match status" value="1"/>
</dbReference>
<dbReference type="InterPro" id="IPR001633">
    <property type="entry name" value="EAL_dom"/>
</dbReference>
<dbReference type="SMART" id="SM00091">
    <property type="entry name" value="PAS"/>
    <property type="match status" value="1"/>
</dbReference>
<dbReference type="SUPFAM" id="SSF141868">
    <property type="entry name" value="EAL domain-like"/>
    <property type="match status" value="1"/>
</dbReference>
<keyword evidence="5" id="KW-1185">Reference proteome</keyword>
<organism evidence="4 5">
    <name type="scientific">Aquibium oceanicum</name>
    <dbReference type="NCBI Taxonomy" id="1670800"/>
    <lineage>
        <taxon>Bacteria</taxon>
        <taxon>Pseudomonadati</taxon>
        <taxon>Pseudomonadota</taxon>
        <taxon>Alphaproteobacteria</taxon>
        <taxon>Hyphomicrobiales</taxon>
        <taxon>Phyllobacteriaceae</taxon>
        <taxon>Aquibium</taxon>
    </lineage>
</organism>
<dbReference type="InterPro" id="IPR052155">
    <property type="entry name" value="Biofilm_reg_signaling"/>
</dbReference>
<dbReference type="SMART" id="SM00052">
    <property type="entry name" value="EAL"/>
    <property type="match status" value="1"/>
</dbReference>
<dbReference type="Gene3D" id="3.30.70.270">
    <property type="match status" value="1"/>
</dbReference>
<evidence type="ECO:0000313" key="4">
    <source>
        <dbReference type="EMBL" id="APH73820.1"/>
    </source>
</evidence>
<dbReference type="InterPro" id="IPR029787">
    <property type="entry name" value="Nucleotide_cyclase"/>
</dbReference>
<reference evidence="5" key="1">
    <citation type="submission" date="2016-11" db="EMBL/GenBank/DDBJ databases">
        <title>Mesorhizobium oceanicum sp. nov., isolated from deep seawater in South China Sea.</title>
        <authorList>
            <person name="Fu G.-Y."/>
        </authorList>
    </citation>
    <scope>NUCLEOTIDE SEQUENCE [LARGE SCALE GENOMIC DNA]</scope>
    <source>
        <strain evidence="5">B7</strain>
    </source>
</reference>
<dbReference type="SMART" id="SM00267">
    <property type="entry name" value="GGDEF"/>
    <property type="match status" value="1"/>
</dbReference>
<evidence type="ECO:0000259" key="2">
    <source>
        <dbReference type="PROSITE" id="PS50883"/>
    </source>
</evidence>
<feature type="transmembrane region" description="Helical" evidence="1">
    <location>
        <begin position="21"/>
        <end position="44"/>
    </location>
</feature>
<dbReference type="SUPFAM" id="SSF55785">
    <property type="entry name" value="PYP-like sensor domain (PAS domain)"/>
    <property type="match status" value="1"/>
</dbReference>
<dbReference type="CDD" id="cd01948">
    <property type="entry name" value="EAL"/>
    <property type="match status" value="1"/>
</dbReference>
<dbReference type="InterPro" id="IPR035919">
    <property type="entry name" value="EAL_sf"/>
</dbReference>
<dbReference type="RefSeq" id="WP_072607283.1">
    <property type="nucleotide sequence ID" value="NZ_CP018171.1"/>
</dbReference>
<dbReference type="InterPro" id="IPR043128">
    <property type="entry name" value="Rev_trsase/Diguanyl_cyclase"/>
</dbReference>
<dbReference type="STRING" id="1670800.BSQ44_22380"/>
<feature type="transmembrane region" description="Helical" evidence="1">
    <location>
        <begin position="117"/>
        <end position="135"/>
    </location>
</feature>
<feature type="transmembrane region" description="Helical" evidence="1">
    <location>
        <begin position="166"/>
        <end position="185"/>
    </location>
</feature>
<dbReference type="PROSITE" id="PS50887">
    <property type="entry name" value="GGDEF"/>
    <property type="match status" value="1"/>
</dbReference>
<dbReference type="InterPro" id="IPR000014">
    <property type="entry name" value="PAS"/>
</dbReference>
<dbReference type="OrthoDB" id="9814202at2"/>
<dbReference type="AlphaFoldDB" id="A0A1L3SWR7"/>
<dbReference type="Proteomes" id="UP000182840">
    <property type="component" value="Chromosome"/>
</dbReference>
<dbReference type="PANTHER" id="PTHR44757">
    <property type="entry name" value="DIGUANYLATE CYCLASE DGCP"/>
    <property type="match status" value="1"/>
</dbReference>
<proteinExistence type="predicted"/>
<feature type="transmembrane region" description="Helical" evidence="1">
    <location>
        <begin position="50"/>
        <end position="70"/>
    </location>
</feature>
<keyword evidence="1" id="KW-0472">Membrane</keyword>
<dbReference type="Pfam" id="PF00563">
    <property type="entry name" value="EAL"/>
    <property type="match status" value="1"/>
</dbReference>
<protein>
    <submittedName>
        <fullName evidence="4">Diguanylate phosphodiesterase</fullName>
    </submittedName>
</protein>
<accession>A0A1L3SWR7</accession>
<dbReference type="NCBIfam" id="TIGR00254">
    <property type="entry name" value="GGDEF"/>
    <property type="match status" value="1"/>
</dbReference>
<evidence type="ECO:0000313" key="5">
    <source>
        <dbReference type="Proteomes" id="UP000182840"/>
    </source>
</evidence>
<dbReference type="InterPro" id="IPR000160">
    <property type="entry name" value="GGDEF_dom"/>
</dbReference>
<keyword evidence="1" id="KW-1133">Transmembrane helix</keyword>
<dbReference type="Pfam" id="PF12860">
    <property type="entry name" value="PAS_7"/>
    <property type="match status" value="1"/>
</dbReference>